<dbReference type="AlphaFoldDB" id="A0A9X3R2C2"/>
<reference evidence="4 5" key="1">
    <citation type="journal article" date="2019" name="Appl. Microbiol. Biotechnol.">
        <title>Differential efficiency of wild type rhizogenic strains for rol gene transformation of plants.</title>
        <authorList>
            <person name="Desmet S."/>
            <person name="De Keyser E."/>
            <person name="Van Vaerenbergh J."/>
            <person name="Baeyen S."/>
            <person name="Van Huylenbroeck J."/>
            <person name="Geelen D."/>
            <person name="Dhooghe E."/>
        </authorList>
    </citation>
    <scope>NUCLEOTIDE SEQUENCE [LARGE SCALE GENOMIC DNA]</scope>
    <source>
        <strain evidence="4 5">GBBC3283</strain>
    </source>
</reference>
<dbReference type="EMBL" id="JAPZLR010000016">
    <property type="protein sequence ID" value="MCZ7939835.1"/>
    <property type="molecule type" value="Genomic_DNA"/>
</dbReference>
<evidence type="ECO:0000313" key="4">
    <source>
        <dbReference type="EMBL" id="TRA84184.1"/>
    </source>
</evidence>
<dbReference type="NCBIfam" id="NF040974">
    <property type="entry name" value="RepABC_RepC"/>
    <property type="match status" value="1"/>
</dbReference>
<accession>A0A9X3R2C2</accession>
<feature type="domain" description="Plasmid replication protein C C-terminal" evidence="2">
    <location>
        <begin position="310"/>
        <end position="410"/>
    </location>
</feature>
<dbReference type="Pfam" id="PF03428">
    <property type="entry name" value="RP-C"/>
    <property type="match status" value="1"/>
</dbReference>
<keyword evidence="5" id="KW-1185">Reference proteome</keyword>
<dbReference type="Proteomes" id="UP000319481">
    <property type="component" value="Unassembled WGS sequence"/>
</dbReference>
<evidence type="ECO:0000313" key="3">
    <source>
        <dbReference type="EMBL" id="MCZ7939835.1"/>
    </source>
</evidence>
<dbReference type="NCBIfam" id="NF010396">
    <property type="entry name" value="PRK13824.1"/>
    <property type="match status" value="1"/>
</dbReference>
<protein>
    <submittedName>
        <fullName evidence="3">Plasmid replication protein RepC</fullName>
    </submittedName>
    <submittedName>
        <fullName evidence="4">Replication initiation protein RepC</fullName>
    </submittedName>
</protein>
<evidence type="ECO:0000259" key="2">
    <source>
        <dbReference type="Pfam" id="PF11800"/>
    </source>
</evidence>
<evidence type="ECO:0000259" key="1">
    <source>
        <dbReference type="Pfam" id="PF03428"/>
    </source>
</evidence>
<dbReference type="RefSeq" id="WP_142914008.1">
    <property type="nucleotide sequence ID" value="NZ_JAPZLN010000008.1"/>
</dbReference>
<dbReference type="SUPFAM" id="SSF46785">
    <property type="entry name" value="Winged helix' DNA-binding domain"/>
    <property type="match status" value="1"/>
</dbReference>
<reference evidence="4" key="2">
    <citation type="submission" date="2019-02" db="EMBL/GenBank/DDBJ databases">
        <authorList>
            <person name="Baeyen S."/>
        </authorList>
    </citation>
    <scope>NUCLEOTIDE SEQUENCE</scope>
    <source>
        <strain evidence="4">GBBC3283</strain>
    </source>
</reference>
<gene>
    <name evidence="3" type="primary">repC</name>
    <name evidence="4" type="ORF">EXN23_22750</name>
    <name evidence="3" type="ORF">O9X88_20015</name>
</gene>
<evidence type="ECO:0000313" key="5">
    <source>
        <dbReference type="Proteomes" id="UP000319481"/>
    </source>
</evidence>
<feature type="domain" description="Plasmid replication protein C N-terminal" evidence="1">
    <location>
        <begin position="13"/>
        <end position="186"/>
    </location>
</feature>
<evidence type="ECO:0000313" key="6">
    <source>
        <dbReference type="Proteomes" id="UP001151018"/>
    </source>
</evidence>
<dbReference type="InterPro" id="IPR047611">
    <property type="entry name" value="RepABC_RepC"/>
</dbReference>
<dbReference type="InterPro" id="IPR021760">
    <property type="entry name" value="RepC_C"/>
</dbReference>
<organism evidence="3 6">
    <name type="scientific">Agrobacterium salinitolerans</name>
    <dbReference type="NCBI Taxonomy" id="1183413"/>
    <lineage>
        <taxon>Bacteria</taxon>
        <taxon>Pseudomonadati</taxon>
        <taxon>Pseudomonadota</taxon>
        <taxon>Alphaproteobacteria</taxon>
        <taxon>Hyphomicrobiales</taxon>
        <taxon>Rhizobiaceae</taxon>
        <taxon>Rhizobium/Agrobacterium group</taxon>
        <taxon>Agrobacterium</taxon>
    </lineage>
</organism>
<dbReference type="GeneID" id="79865454"/>
<proteinExistence type="predicted"/>
<name>A0A9X3R2C2_9HYPH</name>
<reference evidence="3" key="3">
    <citation type="submission" date="2022-12" db="EMBL/GenBank/DDBJ databases">
        <title>Draft genome sequences of 22 rhizogenic Agrobacterium biovar 1 strains, the causative agent of hairy root disease.</title>
        <authorList>
            <person name="Kim N."/>
            <person name="Vargas P."/>
            <person name="Rediers H."/>
        </authorList>
    </citation>
    <scope>NUCLEOTIDE SEQUENCE</scope>
    <source>
        <strain evidence="3">ST15.13.006</strain>
    </source>
</reference>
<sequence length="426" mass="47639">MQNSTVTTPFGRRPMTLALLVKHKQVDQPVPETKRNKWKLFRTICEARRALDISDRSLTVLDALLSFYPSEELCSSNNLIVFPSNAQLSIRARGMTAATLRRHLAALVEAGLILRRDSPNGKRFARRSRAGEINQAFGFSLAPLVSRAKELEDTAGRVMADRELVQARREQISVYRREITKLIQAALDEEVEGEWNSLHNLFRSLLSSFPRRPSIDDMEALLNHLTKLRSKIIKLLEDHYKSQNMSANESQNERHIQDSKTQSFYESENETITHKPSATNVVVNVKTSSHEQQTAKIENHPLERAKPNVPLDTVLRACEEIHPYGPGGSVKTWRDLLTATAVLRSMLQISPSAFREACLVMGPENAGIAIACIFERGGQINSAGAYLRDLCRRAAQQQFSVKPMVAALLRSKASPSRSFCANVAAG</sequence>
<comment type="caution">
    <text evidence="3">The sequence shown here is derived from an EMBL/GenBank/DDBJ whole genome shotgun (WGS) entry which is preliminary data.</text>
</comment>
<dbReference type="EMBL" id="SGNZ01000016">
    <property type="protein sequence ID" value="TRA84184.1"/>
    <property type="molecule type" value="Genomic_DNA"/>
</dbReference>
<dbReference type="Pfam" id="PF11800">
    <property type="entry name" value="RP-C_C"/>
    <property type="match status" value="1"/>
</dbReference>
<dbReference type="Proteomes" id="UP001151018">
    <property type="component" value="Unassembled WGS sequence"/>
</dbReference>
<dbReference type="InterPro" id="IPR036390">
    <property type="entry name" value="WH_DNA-bd_sf"/>
</dbReference>
<dbReference type="InterPro" id="IPR005090">
    <property type="entry name" value="RepC_N"/>
</dbReference>